<proteinExistence type="predicted"/>
<evidence type="ECO:0000313" key="5">
    <source>
        <dbReference type="Proteomes" id="UP000636800"/>
    </source>
</evidence>
<feature type="compositionally biased region" description="Basic and acidic residues" evidence="1">
    <location>
        <begin position="214"/>
        <end position="224"/>
    </location>
</feature>
<evidence type="ECO:0000313" key="4">
    <source>
        <dbReference type="EMBL" id="KAG0454195.1"/>
    </source>
</evidence>
<keyword evidence="5" id="KW-1185">Reference proteome</keyword>
<sequence>MLLMSLAARTLAESSHGERARGCVTPPLLPVLVLLFHRRARAVCHPRMAIAASWVRGPLLLSISTSPKKDDLRSRFLSLTPFLSLRLPTLSFRCKPLSSISRRRLCSAKAAQSNFVKVIQTAWRVGRDSVEAGTNLVPDSIPRPIARISVSVAIIGLAFFLLNSFLSTAFFVLAVMGLVYFLFLAFNTDEGPRGGGGGGGGSEADPLSEDESLEEARRIMEKYK</sequence>
<dbReference type="Proteomes" id="UP000636800">
    <property type="component" value="Unassembled WGS sequence"/>
</dbReference>
<dbReference type="PANTHER" id="PTHR36777">
    <property type="entry name" value="EXPRESSED PROTEIN"/>
    <property type="match status" value="1"/>
</dbReference>
<feature type="transmembrane region" description="Helical" evidence="2">
    <location>
        <begin position="168"/>
        <end position="186"/>
    </location>
</feature>
<evidence type="ECO:0000256" key="1">
    <source>
        <dbReference type="SAM" id="MobiDB-lite"/>
    </source>
</evidence>
<evidence type="ECO:0000313" key="6">
    <source>
        <dbReference type="Proteomes" id="UP000639772"/>
    </source>
</evidence>
<dbReference type="AlphaFoldDB" id="A0A835UAN7"/>
<dbReference type="PANTHER" id="PTHR36777:SF2">
    <property type="entry name" value="EXPRESSED PROTEIN"/>
    <property type="match status" value="1"/>
</dbReference>
<gene>
    <name evidence="4" type="ORF">HPP92_025499</name>
    <name evidence="3" type="ORF">HPP92_025808</name>
</gene>
<accession>A0A835UAN7</accession>
<comment type="caution">
    <text evidence="4">The sequence shown here is derived from an EMBL/GenBank/DDBJ whole genome shotgun (WGS) entry which is preliminary data.</text>
</comment>
<feature type="region of interest" description="Disordered" evidence="1">
    <location>
        <begin position="194"/>
        <end position="224"/>
    </location>
</feature>
<organism evidence="4 6">
    <name type="scientific">Vanilla planifolia</name>
    <name type="common">Vanilla</name>
    <dbReference type="NCBI Taxonomy" id="51239"/>
    <lineage>
        <taxon>Eukaryota</taxon>
        <taxon>Viridiplantae</taxon>
        <taxon>Streptophyta</taxon>
        <taxon>Embryophyta</taxon>
        <taxon>Tracheophyta</taxon>
        <taxon>Spermatophyta</taxon>
        <taxon>Magnoliopsida</taxon>
        <taxon>Liliopsida</taxon>
        <taxon>Asparagales</taxon>
        <taxon>Orchidaceae</taxon>
        <taxon>Vanilloideae</taxon>
        <taxon>Vanilleae</taxon>
        <taxon>Vanilla</taxon>
    </lineage>
</organism>
<dbReference type="Proteomes" id="UP000639772">
    <property type="component" value="Unassembled WGS sequence"/>
</dbReference>
<reference evidence="5 6" key="1">
    <citation type="journal article" date="2020" name="Nat. Food">
        <title>A phased Vanilla planifolia genome enables genetic improvement of flavour and production.</title>
        <authorList>
            <person name="Hasing T."/>
            <person name="Tang H."/>
            <person name="Brym M."/>
            <person name="Khazi F."/>
            <person name="Huang T."/>
            <person name="Chambers A.H."/>
        </authorList>
    </citation>
    <scope>NUCLEOTIDE SEQUENCE [LARGE SCALE GENOMIC DNA]</scope>
    <source>
        <tissue evidence="4">Leaf</tissue>
    </source>
</reference>
<dbReference type="EMBL" id="JADCNL010000014">
    <property type="protein sequence ID" value="KAG0453144.1"/>
    <property type="molecule type" value="Genomic_DNA"/>
</dbReference>
<keyword evidence="2" id="KW-0812">Transmembrane</keyword>
<protein>
    <submittedName>
        <fullName evidence="4">Uncharacterized protein</fullName>
    </submittedName>
</protein>
<dbReference type="OrthoDB" id="534175at2759"/>
<name>A0A835UAN7_VANPL</name>
<keyword evidence="2" id="KW-0472">Membrane</keyword>
<evidence type="ECO:0000256" key="2">
    <source>
        <dbReference type="SAM" id="Phobius"/>
    </source>
</evidence>
<evidence type="ECO:0000313" key="3">
    <source>
        <dbReference type="EMBL" id="KAG0453144.1"/>
    </source>
</evidence>
<keyword evidence="2" id="KW-1133">Transmembrane helix</keyword>
<dbReference type="EMBL" id="JADCNM010000014">
    <property type="protein sequence ID" value="KAG0454195.1"/>
    <property type="molecule type" value="Genomic_DNA"/>
</dbReference>